<proteinExistence type="inferred from homology"/>
<dbReference type="GO" id="GO:0015935">
    <property type="term" value="C:small ribosomal subunit"/>
    <property type="evidence" value="ECO:0007669"/>
    <property type="project" value="TreeGrafter"/>
</dbReference>
<evidence type="ECO:0000313" key="5">
    <source>
        <dbReference type="EMBL" id="CAG9331686.1"/>
    </source>
</evidence>
<sequence length="342" mass="39560">MPARIRLQRKGTRNNPYWMLIASSNRRNPKGFAIERLGYWFPERRRELERRILINRPRIKYWLSIGAQPTKGVIAFLAKAEFIPPRPPPMGISTLYPKPEKTYTSPQMHPRAHEFGPRYIQYIDEIEERERKIDEAKKMQQDNARAVFGNSEAAEEAKKDLTQAINKFSNYLEAIQRAYPSGTTDQKAALMNFVTGLEEGDDENARVDAKDLAEQIGVTVDVAEKIIATYESIAVPFTKADVQDIKNLPKRVRSKKELIAAKGFIPLKKTVTPVPEFGNPEYDEMPFQLFNIRNELKPAREWGARILPRQPKELKFHRKTPKPEPFRAYHTILNPFFLNALK</sequence>
<dbReference type="Pfam" id="PF00886">
    <property type="entry name" value="Ribosomal_S16"/>
    <property type="match status" value="1"/>
</dbReference>
<dbReference type="PANTHER" id="PTHR12919:SF20">
    <property type="entry name" value="SMALL RIBOSOMAL SUBUNIT PROTEIN BS16M"/>
    <property type="match status" value="1"/>
</dbReference>
<gene>
    <name evidence="5" type="ORF">BSTOLATCC_MIC53750</name>
</gene>
<dbReference type="InterPro" id="IPR000307">
    <property type="entry name" value="Ribosomal_bS16"/>
</dbReference>
<name>A0AAU9K3C6_9CILI</name>
<comment type="similarity">
    <text evidence="1">Belongs to the bacterial ribosomal protein bS16 family.</text>
</comment>
<comment type="caution">
    <text evidence="5">The sequence shown here is derived from an EMBL/GenBank/DDBJ whole genome shotgun (WGS) entry which is preliminary data.</text>
</comment>
<keyword evidence="2" id="KW-0689">Ribosomal protein</keyword>
<dbReference type="GO" id="GO:0032543">
    <property type="term" value="P:mitochondrial translation"/>
    <property type="evidence" value="ECO:0007669"/>
    <property type="project" value="TreeGrafter"/>
</dbReference>
<evidence type="ECO:0000313" key="6">
    <source>
        <dbReference type="Proteomes" id="UP001162131"/>
    </source>
</evidence>
<dbReference type="SUPFAM" id="SSF54565">
    <property type="entry name" value="Ribosomal protein S16"/>
    <property type="match status" value="1"/>
</dbReference>
<protein>
    <recommendedName>
        <fullName evidence="7">30S ribosomal protein S16, chloroplastic</fullName>
    </recommendedName>
</protein>
<dbReference type="GO" id="GO:0003735">
    <property type="term" value="F:structural constituent of ribosome"/>
    <property type="evidence" value="ECO:0007669"/>
    <property type="project" value="InterPro"/>
</dbReference>
<evidence type="ECO:0000256" key="2">
    <source>
        <dbReference type="ARBA" id="ARBA00022980"/>
    </source>
</evidence>
<keyword evidence="6" id="KW-1185">Reference proteome</keyword>
<dbReference type="GO" id="GO:0005739">
    <property type="term" value="C:mitochondrion"/>
    <property type="evidence" value="ECO:0007669"/>
    <property type="project" value="GOC"/>
</dbReference>
<accession>A0AAU9K3C6</accession>
<dbReference type="PANTHER" id="PTHR12919">
    <property type="entry name" value="30S RIBOSOMAL PROTEIN S16"/>
    <property type="match status" value="1"/>
</dbReference>
<keyword evidence="4" id="KW-0175">Coiled coil</keyword>
<evidence type="ECO:0000256" key="1">
    <source>
        <dbReference type="ARBA" id="ARBA00006668"/>
    </source>
</evidence>
<dbReference type="HAMAP" id="MF_00385">
    <property type="entry name" value="Ribosomal_bS16"/>
    <property type="match status" value="1"/>
</dbReference>
<dbReference type="InterPro" id="IPR023803">
    <property type="entry name" value="Ribosomal_bS16_dom_sf"/>
</dbReference>
<evidence type="ECO:0000256" key="3">
    <source>
        <dbReference type="ARBA" id="ARBA00023274"/>
    </source>
</evidence>
<evidence type="ECO:0008006" key="7">
    <source>
        <dbReference type="Google" id="ProtNLM"/>
    </source>
</evidence>
<dbReference type="NCBIfam" id="TIGR00002">
    <property type="entry name" value="S16"/>
    <property type="match status" value="1"/>
</dbReference>
<dbReference type="Gene3D" id="3.30.1320.10">
    <property type="match status" value="1"/>
</dbReference>
<dbReference type="AlphaFoldDB" id="A0AAU9K3C6"/>
<reference evidence="5" key="1">
    <citation type="submission" date="2021-09" db="EMBL/GenBank/DDBJ databases">
        <authorList>
            <consortium name="AG Swart"/>
            <person name="Singh M."/>
            <person name="Singh A."/>
            <person name="Seah K."/>
            <person name="Emmerich C."/>
        </authorList>
    </citation>
    <scope>NUCLEOTIDE SEQUENCE</scope>
    <source>
        <strain evidence="5">ATCC30299</strain>
    </source>
</reference>
<organism evidence="5 6">
    <name type="scientific">Blepharisma stoltei</name>
    <dbReference type="NCBI Taxonomy" id="1481888"/>
    <lineage>
        <taxon>Eukaryota</taxon>
        <taxon>Sar</taxon>
        <taxon>Alveolata</taxon>
        <taxon>Ciliophora</taxon>
        <taxon>Postciliodesmatophora</taxon>
        <taxon>Heterotrichea</taxon>
        <taxon>Heterotrichida</taxon>
        <taxon>Blepharismidae</taxon>
        <taxon>Blepharisma</taxon>
    </lineage>
</organism>
<feature type="coiled-coil region" evidence="4">
    <location>
        <begin position="119"/>
        <end position="174"/>
    </location>
</feature>
<dbReference type="Proteomes" id="UP001162131">
    <property type="component" value="Unassembled WGS sequence"/>
</dbReference>
<keyword evidence="3" id="KW-0687">Ribonucleoprotein</keyword>
<dbReference type="EMBL" id="CAJZBQ010000053">
    <property type="protein sequence ID" value="CAG9331686.1"/>
    <property type="molecule type" value="Genomic_DNA"/>
</dbReference>
<evidence type="ECO:0000256" key="4">
    <source>
        <dbReference type="SAM" id="Coils"/>
    </source>
</evidence>